<keyword evidence="1" id="KW-0813">Transport</keyword>
<evidence type="ECO:0000256" key="7">
    <source>
        <dbReference type="PROSITE-ProRule" id="PRU00423"/>
    </source>
</evidence>
<sequence>MKKVLLVCSGGMSSAIVVKAIEKEAAKENMEIVVKAIGTGEYDEEVRQGWDLVLVAPQVRHRLTVFKEVADELGIPIDVISAQGYSPMGGAKVLKQIKSLI</sequence>
<dbReference type="Proteomes" id="UP000029622">
    <property type="component" value="Unassembled WGS sequence"/>
</dbReference>
<dbReference type="PANTHER" id="PTHR34581:SF2">
    <property type="entry name" value="PTS SYSTEM N,N'-DIACETYLCHITOBIOSE-SPECIFIC EIIB COMPONENT"/>
    <property type="match status" value="1"/>
</dbReference>
<protein>
    <submittedName>
        <fullName evidence="9">PTS cellobiose transporter subunit IIB</fullName>
    </submittedName>
</protein>
<dbReference type="RefSeq" id="WP_035164464.1">
    <property type="nucleotide sequence ID" value="NZ_AZTB01000063.1"/>
</dbReference>
<dbReference type="Gene3D" id="3.40.50.2300">
    <property type="match status" value="1"/>
</dbReference>
<proteinExistence type="predicted"/>
<dbReference type="InterPro" id="IPR051819">
    <property type="entry name" value="PTS_sugar-specific_EIIB"/>
</dbReference>
<dbReference type="GO" id="GO:0009401">
    <property type="term" value="P:phosphoenolpyruvate-dependent sugar phosphotransferase system"/>
    <property type="evidence" value="ECO:0007669"/>
    <property type="project" value="UniProtKB-KW"/>
</dbReference>
<dbReference type="STRING" id="1156417.Y919_10235"/>
<dbReference type="CDD" id="cd05564">
    <property type="entry name" value="PTS_IIB_chitobiose_lichenan"/>
    <property type="match status" value="1"/>
</dbReference>
<keyword evidence="4" id="KW-0808">Transferase</keyword>
<evidence type="ECO:0000256" key="2">
    <source>
        <dbReference type="ARBA" id="ARBA00022553"/>
    </source>
</evidence>
<evidence type="ECO:0000313" key="10">
    <source>
        <dbReference type="Proteomes" id="UP000029622"/>
    </source>
</evidence>
<evidence type="ECO:0000256" key="4">
    <source>
        <dbReference type="ARBA" id="ARBA00022679"/>
    </source>
</evidence>
<feature type="domain" description="PTS EIIB type-3" evidence="8">
    <location>
        <begin position="1"/>
        <end position="101"/>
    </location>
</feature>
<dbReference type="GO" id="GO:0016301">
    <property type="term" value="F:kinase activity"/>
    <property type="evidence" value="ECO:0007669"/>
    <property type="project" value="UniProtKB-KW"/>
</dbReference>
<dbReference type="PROSITE" id="PS51100">
    <property type="entry name" value="PTS_EIIB_TYPE_3"/>
    <property type="match status" value="1"/>
</dbReference>
<accession>A0A096BFS7</accession>
<evidence type="ECO:0000256" key="6">
    <source>
        <dbReference type="ARBA" id="ARBA00022777"/>
    </source>
</evidence>
<evidence type="ECO:0000256" key="1">
    <source>
        <dbReference type="ARBA" id="ARBA00022448"/>
    </source>
</evidence>
<keyword evidence="5" id="KW-0598">Phosphotransferase system</keyword>
<dbReference type="InterPro" id="IPR036095">
    <property type="entry name" value="PTS_EIIB-like_sf"/>
</dbReference>
<evidence type="ECO:0000256" key="3">
    <source>
        <dbReference type="ARBA" id="ARBA00022597"/>
    </source>
</evidence>
<feature type="modified residue" description="Phosphocysteine; by EIIA" evidence="7">
    <location>
        <position position="8"/>
    </location>
</feature>
<dbReference type="SUPFAM" id="SSF52794">
    <property type="entry name" value="PTS system IIB component-like"/>
    <property type="match status" value="1"/>
</dbReference>
<keyword evidence="2" id="KW-0597">Phosphoprotein</keyword>
<evidence type="ECO:0000313" key="9">
    <source>
        <dbReference type="EMBL" id="KGG79727.1"/>
    </source>
</evidence>
<dbReference type="InterPro" id="IPR003501">
    <property type="entry name" value="PTS_EIIB_2/3"/>
</dbReference>
<evidence type="ECO:0000259" key="8">
    <source>
        <dbReference type="PROSITE" id="PS51100"/>
    </source>
</evidence>
<name>A0A096BFS7_9FIRM</name>
<evidence type="ECO:0000256" key="5">
    <source>
        <dbReference type="ARBA" id="ARBA00022683"/>
    </source>
</evidence>
<gene>
    <name evidence="9" type="ORF">Y919_10235</name>
</gene>
<dbReference type="Pfam" id="PF02302">
    <property type="entry name" value="PTS_IIB"/>
    <property type="match status" value="1"/>
</dbReference>
<dbReference type="PANTHER" id="PTHR34581">
    <property type="entry name" value="PTS SYSTEM N,N'-DIACETYLCHITOBIOSE-SPECIFIC EIIB COMPONENT"/>
    <property type="match status" value="1"/>
</dbReference>
<dbReference type="AlphaFoldDB" id="A0A096BFS7"/>
<dbReference type="InterPro" id="IPR013012">
    <property type="entry name" value="PTS_EIIB_3"/>
</dbReference>
<dbReference type="GO" id="GO:0008982">
    <property type="term" value="F:protein-N(PI)-phosphohistidine-sugar phosphotransferase activity"/>
    <property type="evidence" value="ECO:0007669"/>
    <property type="project" value="InterPro"/>
</dbReference>
<comment type="caution">
    <text evidence="9">The sequence shown here is derived from an EMBL/GenBank/DDBJ whole genome shotgun (WGS) entry which is preliminary data.</text>
</comment>
<keyword evidence="3" id="KW-0762">Sugar transport</keyword>
<keyword evidence="6" id="KW-0418">Kinase</keyword>
<reference evidence="9 10" key="1">
    <citation type="submission" date="2013-12" db="EMBL/GenBank/DDBJ databases">
        <title>Draft genome sequence of Caloranaerobacter sp. H53214.</title>
        <authorList>
            <person name="Jiang L.J."/>
            <person name="Shao Z.Z."/>
            <person name="Long M.N."/>
        </authorList>
    </citation>
    <scope>NUCLEOTIDE SEQUENCE [LARGE SCALE GENOMIC DNA]</scope>
    <source>
        <strain evidence="9 10">H53214</strain>
    </source>
</reference>
<organism evidence="9 10">
    <name type="scientific">Caloranaerobacter azorensis H53214</name>
    <dbReference type="NCBI Taxonomy" id="1156417"/>
    <lineage>
        <taxon>Bacteria</taxon>
        <taxon>Bacillati</taxon>
        <taxon>Bacillota</taxon>
        <taxon>Tissierellia</taxon>
        <taxon>Tissierellales</taxon>
        <taxon>Thermohalobacteraceae</taxon>
        <taxon>Caloranaerobacter</taxon>
    </lineage>
</organism>
<dbReference type="EMBL" id="AZTB01000063">
    <property type="protein sequence ID" value="KGG79727.1"/>
    <property type="molecule type" value="Genomic_DNA"/>
</dbReference>